<protein>
    <submittedName>
        <fullName evidence="2">DUF3592 domain-containing protein</fullName>
    </submittedName>
</protein>
<sequence length="131" mass="14592">MIFVGLLLMLPVIANVVVIARTHVRRRAWTNVDATVTKVKERPDKSGGQNSSMIVVHYRFTDRQGQTRSGVDHRMYRKPRKNSTLSVIYDPHSPDINEPSSIGWVYGFLVLTVGAFVAGLWIVVSVANGSL</sequence>
<gene>
    <name evidence="2" type="ORF">G1H11_09025</name>
</gene>
<organism evidence="2 3">
    <name type="scientific">Phytoactinopolyspora alkaliphila</name>
    <dbReference type="NCBI Taxonomy" id="1783498"/>
    <lineage>
        <taxon>Bacteria</taxon>
        <taxon>Bacillati</taxon>
        <taxon>Actinomycetota</taxon>
        <taxon>Actinomycetes</taxon>
        <taxon>Jiangellales</taxon>
        <taxon>Jiangellaceae</taxon>
        <taxon>Phytoactinopolyspora</taxon>
    </lineage>
</organism>
<dbReference type="AlphaFoldDB" id="A0A6N9YKI6"/>
<reference evidence="2 3" key="1">
    <citation type="submission" date="2020-02" db="EMBL/GenBank/DDBJ databases">
        <authorList>
            <person name="Li X.-J."/>
            <person name="Feng X.-M."/>
        </authorList>
    </citation>
    <scope>NUCLEOTIDE SEQUENCE [LARGE SCALE GENOMIC DNA]</scope>
    <source>
        <strain evidence="2 3">CGMCC 4.7225</strain>
    </source>
</reference>
<proteinExistence type="predicted"/>
<dbReference type="EMBL" id="JAAGOB010000004">
    <property type="protein sequence ID" value="NED95455.1"/>
    <property type="molecule type" value="Genomic_DNA"/>
</dbReference>
<evidence type="ECO:0000256" key="1">
    <source>
        <dbReference type="SAM" id="Phobius"/>
    </source>
</evidence>
<comment type="caution">
    <text evidence="2">The sequence shown here is derived from an EMBL/GenBank/DDBJ whole genome shotgun (WGS) entry which is preliminary data.</text>
</comment>
<keyword evidence="3" id="KW-1185">Reference proteome</keyword>
<keyword evidence="1" id="KW-0472">Membrane</keyword>
<keyword evidence="1" id="KW-1133">Transmembrane helix</keyword>
<keyword evidence="1" id="KW-0812">Transmembrane</keyword>
<name>A0A6N9YKI6_9ACTN</name>
<evidence type="ECO:0000313" key="3">
    <source>
        <dbReference type="Proteomes" id="UP000469185"/>
    </source>
</evidence>
<feature type="transmembrane region" description="Helical" evidence="1">
    <location>
        <begin position="104"/>
        <end position="127"/>
    </location>
</feature>
<accession>A0A6N9YKI6</accession>
<dbReference type="RefSeq" id="WP_163818226.1">
    <property type="nucleotide sequence ID" value="NZ_JAAGOB010000004.1"/>
</dbReference>
<evidence type="ECO:0000313" key="2">
    <source>
        <dbReference type="EMBL" id="NED95455.1"/>
    </source>
</evidence>
<dbReference type="Proteomes" id="UP000469185">
    <property type="component" value="Unassembled WGS sequence"/>
</dbReference>